<dbReference type="GO" id="GO:0070694">
    <property type="term" value="F:5-hydroxymethyl-dUMP N-hydrolase activity"/>
    <property type="evidence" value="ECO:0007669"/>
    <property type="project" value="TreeGrafter"/>
</dbReference>
<proteinExistence type="predicted"/>
<dbReference type="PANTHER" id="PTHR15364:SF0">
    <property type="entry name" value="2'-DEOXYNUCLEOSIDE 5'-PHOSPHATE N-HYDROLASE 1"/>
    <property type="match status" value="1"/>
</dbReference>
<dbReference type="EMBL" id="VCEB01013851">
    <property type="protein sequence ID" value="KAB0337395.1"/>
    <property type="molecule type" value="Genomic_DNA"/>
</dbReference>
<reference evidence="1 3" key="1">
    <citation type="submission" date="2019-06" db="EMBL/GenBank/DDBJ databases">
        <title>Discovery of a novel chromosome fission-fusion reversal in muntjac.</title>
        <authorList>
            <person name="Mudd A.B."/>
            <person name="Bredeson J.V."/>
            <person name="Baum R."/>
            <person name="Hockemeyer D."/>
            <person name="Rokhsar D.S."/>
        </authorList>
    </citation>
    <scope>NUCLEOTIDE SEQUENCE [LARGE SCALE GENOMIC DNA]</scope>
    <source>
        <strain evidence="1">UCam_UCB_Mr</strain>
        <tissue evidence="1">Fibroblast cell line</tissue>
    </source>
</reference>
<evidence type="ECO:0000313" key="3">
    <source>
        <dbReference type="Proteomes" id="UP000326062"/>
    </source>
</evidence>
<evidence type="ECO:0000313" key="2">
    <source>
        <dbReference type="EMBL" id="KAB0337395.1"/>
    </source>
</evidence>
<gene>
    <name evidence="2" type="ORF">FD755_025623</name>
    <name evidence="1" type="ORF">FD755_025624</name>
</gene>
<sequence length="116" mass="12548">MAAAAAAGTLHRGEPGSLSLYFCGSIRGGREDRELYVRIVSRLRRFGVVLTEHVAAAEVDESGPSAQELRWGAQTACVVPDPGWFSTLEMMPKLTLMKPQPGSVGLSAILRDLFNF</sequence>
<dbReference type="PANTHER" id="PTHR15364">
    <property type="entry name" value="2'-DEOXYNUCLEOSIDE 5'-PHOSPHATE N-HYDROLASE 1"/>
    <property type="match status" value="1"/>
</dbReference>
<dbReference type="GO" id="GO:0009159">
    <property type="term" value="P:deoxyribonucleoside monophosphate catabolic process"/>
    <property type="evidence" value="ECO:0007669"/>
    <property type="project" value="TreeGrafter"/>
</dbReference>
<name>A0A5N3UL66_MUNRE</name>
<evidence type="ECO:0000313" key="1">
    <source>
        <dbReference type="EMBL" id="KAB0337394.1"/>
    </source>
</evidence>
<dbReference type="GO" id="GO:0005634">
    <property type="term" value="C:nucleus"/>
    <property type="evidence" value="ECO:0007669"/>
    <property type="project" value="TreeGrafter"/>
</dbReference>
<protein>
    <recommendedName>
        <fullName evidence="4">2'-deoxynucleoside 5'-phosphate N-hydrolase 1</fullName>
    </recommendedName>
</protein>
<comment type="caution">
    <text evidence="1">The sequence shown here is derived from an EMBL/GenBank/DDBJ whole genome shotgun (WGS) entry which is preliminary data.</text>
</comment>
<dbReference type="AlphaFoldDB" id="A0A5N3UL66"/>
<dbReference type="Gene3D" id="3.40.50.450">
    <property type="match status" value="1"/>
</dbReference>
<evidence type="ECO:0008006" key="4">
    <source>
        <dbReference type="Google" id="ProtNLM"/>
    </source>
</evidence>
<keyword evidence="3" id="KW-1185">Reference proteome</keyword>
<dbReference type="EMBL" id="VCEB01013852">
    <property type="protein sequence ID" value="KAB0337394.1"/>
    <property type="molecule type" value="Genomic_DNA"/>
</dbReference>
<organism evidence="1 3">
    <name type="scientific">Muntiacus reevesi</name>
    <name type="common">Reeves' muntjac</name>
    <name type="synonym">Cervus reevesi</name>
    <dbReference type="NCBI Taxonomy" id="9886"/>
    <lineage>
        <taxon>Eukaryota</taxon>
        <taxon>Metazoa</taxon>
        <taxon>Chordata</taxon>
        <taxon>Craniata</taxon>
        <taxon>Vertebrata</taxon>
        <taxon>Euteleostomi</taxon>
        <taxon>Mammalia</taxon>
        <taxon>Eutheria</taxon>
        <taxon>Laurasiatheria</taxon>
        <taxon>Artiodactyla</taxon>
        <taxon>Ruminantia</taxon>
        <taxon>Pecora</taxon>
        <taxon>Cervidae</taxon>
        <taxon>Muntiacinae</taxon>
        <taxon>Muntiacus</taxon>
    </lineage>
</organism>
<accession>A0A5N3UL66</accession>
<dbReference type="InterPro" id="IPR051239">
    <property type="entry name" value="2'-dNMP_N-hydrolase"/>
</dbReference>
<dbReference type="Proteomes" id="UP000326062">
    <property type="component" value="Unassembled WGS sequence"/>
</dbReference>